<evidence type="ECO:0000313" key="2">
    <source>
        <dbReference type="Proteomes" id="UP000318199"/>
    </source>
</evidence>
<accession>A0A562ZW65</accession>
<evidence type="ECO:0000313" key="1">
    <source>
        <dbReference type="EMBL" id="TWO72424.1"/>
    </source>
</evidence>
<sequence length="97" mass="11089">MDALTLSKTELDFLKRLLLEIQREAARRSPRHDTDEHHVAGLELALAMLRWDGSVPPNLDAQFGLGAAVETKLGLDAMCAYRHWRNERRRAQRRALA</sequence>
<dbReference type="RefSeq" id="WP_145892248.1">
    <property type="nucleotide sequence ID" value="NZ_VOBQ01000004.1"/>
</dbReference>
<reference evidence="1 2" key="1">
    <citation type="submission" date="2019-07" db="EMBL/GenBank/DDBJ databases">
        <title>Caenimonas sedimenti sp. nov., isolated from activated sludge.</title>
        <authorList>
            <person name="Xu J."/>
        </authorList>
    </citation>
    <scope>NUCLEOTIDE SEQUENCE [LARGE SCALE GENOMIC DNA]</scope>
    <source>
        <strain evidence="1 2">HX-9-20</strain>
    </source>
</reference>
<proteinExistence type="predicted"/>
<dbReference type="Proteomes" id="UP000318199">
    <property type="component" value="Unassembled WGS sequence"/>
</dbReference>
<comment type="caution">
    <text evidence="1">The sequence shown here is derived from an EMBL/GenBank/DDBJ whole genome shotgun (WGS) entry which is preliminary data.</text>
</comment>
<organism evidence="1 2">
    <name type="scientific">Caenimonas sedimenti</name>
    <dbReference type="NCBI Taxonomy" id="2596921"/>
    <lineage>
        <taxon>Bacteria</taxon>
        <taxon>Pseudomonadati</taxon>
        <taxon>Pseudomonadota</taxon>
        <taxon>Betaproteobacteria</taxon>
        <taxon>Burkholderiales</taxon>
        <taxon>Comamonadaceae</taxon>
        <taxon>Caenimonas</taxon>
    </lineage>
</organism>
<keyword evidence="2" id="KW-1185">Reference proteome</keyword>
<gene>
    <name evidence="1" type="ORF">FN976_06905</name>
</gene>
<protein>
    <submittedName>
        <fullName evidence="1">Uncharacterized protein</fullName>
    </submittedName>
</protein>
<dbReference type="EMBL" id="VOBQ01000004">
    <property type="protein sequence ID" value="TWO72424.1"/>
    <property type="molecule type" value="Genomic_DNA"/>
</dbReference>
<dbReference type="AlphaFoldDB" id="A0A562ZW65"/>
<name>A0A562ZW65_9BURK</name>